<keyword evidence="2" id="KW-1185">Reference proteome</keyword>
<evidence type="ECO:0000313" key="1">
    <source>
        <dbReference type="EMBL" id="KKY29447.1"/>
    </source>
</evidence>
<organism evidence="1 2">
    <name type="scientific">Diaporthe ampelina</name>
    <dbReference type="NCBI Taxonomy" id="1214573"/>
    <lineage>
        <taxon>Eukaryota</taxon>
        <taxon>Fungi</taxon>
        <taxon>Dikarya</taxon>
        <taxon>Ascomycota</taxon>
        <taxon>Pezizomycotina</taxon>
        <taxon>Sordariomycetes</taxon>
        <taxon>Sordariomycetidae</taxon>
        <taxon>Diaporthales</taxon>
        <taxon>Diaporthaceae</taxon>
        <taxon>Diaporthe</taxon>
    </lineage>
</organism>
<name>A0A0G2F3W5_9PEZI</name>
<sequence>MSVLAAASLITFTDWASFTSVQLAKKLGDLGITPKPGKLRRQAQLNVWETTSARLSLSQAASDLSWNTAELSSTAEDRLVELFRIRAAEVRAVAVQQGLVSAAGAEATRLHQLIKLIFVYEFTIMRAVKNVAGSVPATAAAAAGDEVVLIASDIAHAKESISQIERKLIAVLDKMEHGFHLE</sequence>
<comment type="caution">
    <text evidence="1">The sequence shown here is derived from an EMBL/GenBank/DDBJ whole genome shotgun (WGS) entry which is preliminary data.</text>
</comment>
<proteinExistence type="predicted"/>
<dbReference type="EMBL" id="LCUC01000780">
    <property type="protein sequence ID" value="KKY29447.1"/>
    <property type="molecule type" value="Genomic_DNA"/>
</dbReference>
<dbReference type="AlphaFoldDB" id="A0A0G2F3W5"/>
<reference evidence="1 2" key="1">
    <citation type="submission" date="2015-05" db="EMBL/GenBank/DDBJ databases">
        <title>Distinctive expansion of gene families associated with plant cell wall degradation and secondary metabolism in the genomes of grapevine trunk pathogens.</title>
        <authorList>
            <person name="Lawrence D.P."/>
            <person name="Travadon R."/>
            <person name="Rolshausen P.E."/>
            <person name="Baumgartner K."/>
        </authorList>
    </citation>
    <scope>NUCLEOTIDE SEQUENCE [LARGE SCALE GENOMIC DNA]</scope>
    <source>
        <strain evidence="1">DA912</strain>
    </source>
</reference>
<accession>A0A0G2F3W5</accession>
<gene>
    <name evidence="1" type="ORF">UCDDA912_g10629</name>
</gene>
<protein>
    <submittedName>
        <fullName evidence="1">Uncharacterized protein</fullName>
    </submittedName>
</protein>
<dbReference type="Proteomes" id="UP000034680">
    <property type="component" value="Unassembled WGS sequence"/>
</dbReference>
<reference evidence="1 2" key="2">
    <citation type="submission" date="2015-05" db="EMBL/GenBank/DDBJ databases">
        <authorList>
            <person name="Morales-Cruz A."/>
            <person name="Amrine K.C."/>
            <person name="Cantu D."/>
        </authorList>
    </citation>
    <scope>NUCLEOTIDE SEQUENCE [LARGE SCALE GENOMIC DNA]</scope>
    <source>
        <strain evidence="1">DA912</strain>
    </source>
</reference>
<evidence type="ECO:0000313" key="2">
    <source>
        <dbReference type="Proteomes" id="UP000034680"/>
    </source>
</evidence>